<dbReference type="Gene3D" id="3.40.630.30">
    <property type="match status" value="1"/>
</dbReference>
<dbReference type="InterPro" id="IPR000182">
    <property type="entry name" value="GNAT_dom"/>
</dbReference>
<keyword evidence="5" id="KW-1185">Reference proteome</keyword>
<dbReference type="InterPro" id="IPR050680">
    <property type="entry name" value="YpeA/RimI_acetyltransf"/>
</dbReference>
<evidence type="ECO:0000313" key="4">
    <source>
        <dbReference type="EMBL" id="QIE55398.1"/>
    </source>
</evidence>
<dbReference type="EMBL" id="CP049056">
    <property type="protein sequence ID" value="QIE55398.1"/>
    <property type="molecule type" value="Genomic_DNA"/>
</dbReference>
<proteinExistence type="predicted"/>
<dbReference type="Pfam" id="PF00583">
    <property type="entry name" value="Acetyltransf_1"/>
    <property type="match status" value="1"/>
</dbReference>
<protein>
    <submittedName>
        <fullName evidence="4">GNAT family N-acetyltransferase</fullName>
    </submittedName>
</protein>
<dbReference type="Proteomes" id="UP000503336">
    <property type="component" value="Chromosome"/>
</dbReference>
<dbReference type="AlphaFoldDB" id="A0A7L5BX38"/>
<accession>A0A7L5BX38</accession>
<organism evidence="4 5">
    <name type="scientific">Pikeienuella piscinae</name>
    <dbReference type="NCBI Taxonomy" id="2748098"/>
    <lineage>
        <taxon>Bacteria</taxon>
        <taxon>Pseudomonadati</taxon>
        <taxon>Pseudomonadota</taxon>
        <taxon>Alphaproteobacteria</taxon>
        <taxon>Rhodobacterales</taxon>
        <taxon>Paracoccaceae</taxon>
        <taxon>Pikeienuella</taxon>
    </lineage>
</organism>
<dbReference type="SUPFAM" id="SSF55729">
    <property type="entry name" value="Acyl-CoA N-acyltransferases (Nat)"/>
    <property type="match status" value="1"/>
</dbReference>
<evidence type="ECO:0000259" key="3">
    <source>
        <dbReference type="PROSITE" id="PS51186"/>
    </source>
</evidence>
<evidence type="ECO:0000256" key="2">
    <source>
        <dbReference type="ARBA" id="ARBA00023315"/>
    </source>
</evidence>
<name>A0A7L5BX38_9RHOB</name>
<reference evidence="4 5" key="1">
    <citation type="submission" date="2020-02" db="EMBL/GenBank/DDBJ databases">
        <title>complete genome sequence of Rhodobacteraceae bacterium.</title>
        <authorList>
            <person name="Park J."/>
            <person name="Kim Y.-S."/>
            <person name="Kim K.-H."/>
        </authorList>
    </citation>
    <scope>NUCLEOTIDE SEQUENCE [LARGE SCALE GENOMIC DNA]</scope>
    <source>
        <strain evidence="4 5">RR4-56</strain>
    </source>
</reference>
<dbReference type="GO" id="GO:0016747">
    <property type="term" value="F:acyltransferase activity, transferring groups other than amino-acyl groups"/>
    <property type="evidence" value="ECO:0007669"/>
    <property type="project" value="InterPro"/>
</dbReference>
<dbReference type="KEGG" id="hdh:G5B40_07970"/>
<keyword evidence="1 4" id="KW-0808">Transferase</keyword>
<feature type="domain" description="N-acetyltransferase" evidence="3">
    <location>
        <begin position="1"/>
        <end position="185"/>
    </location>
</feature>
<keyword evidence="2" id="KW-0012">Acyltransferase</keyword>
<dbReference type="CDD" id="cd04301">
    <property type="entry name" value="NAT_SF"/>
    <property type="match status" value="1"/>
</dbReference>
<evidence type="ECO:0000313" key="5">
    <source>
        <dbReference type="Proteomes" id="UP000503336"/>
    </source>
</evidence>
<dbReference type="RefSeq" id="WP_165097254.1">
    <property type="nucleotide sequence ID" value="NZ_CP049056.1"/>
</dbReference>
<gene>
    <name evidence="4" type="ORF">G5B40_07970</name>
</gene>
<dbReference type="PANTHER" id="PTHR43420">
    <property type="entry name" value="ACETYLTRANSFERASE"/>
    <property type="match status" value="1"/>
</dbReference>
<dbReference type="PROSITE" id="PS51186">
    <property type="entry name" value="GNAT"/>
    <property type="match status" value="1"/>
</dbReference>
<sequence length="185" mass="19559">MPEALRAEAARLFFQGFAPMLGPALGRDARAESFLARVIRPAYGVAALDEAGGLLGLAGFQDGTGGLFGGETDDFWTIYGPGALWRAPLFQLFARPVGPGRFLLDGIVVRADARGHGIGAALIERVAALARERGARELLLDVALGNDRARALYERRGFRVVGMRGGVLASVFLGPPRAAVMARAV</sequence>
<dbReference type="InterPro" id="IPR016181">
    <property type="entry name" value="Acyl_CoA_acyltransferase"/>
</dbReference>
<evidence type="ECO:0000256" key="1">
    <source>
        <dbReference type="ARBA" id="ARBA00022679"/>
    </source>
</evidence>